<evidence type="ECO:0008006" key="4">
    <source>
        <dbReference type="Google" id="ProtNLM"/>
    </source>
</evidence>
<dbReference type="Pfam" id="PF14023">
    <property type="entry name" value="Bestrophin-like"/>
    <property type="match status" value="1"/>
</dbReference>
<dbReference type="Proteomes" id="UP000543030">
    <property type="component" value="Unassembled WGS sequence"/>
</dbReference>
<protein>
    <recommendedName>
        <fullName evidence="4">DUF4239 domain-containing protein</fullName>
    </recommendedName>
</protein>
<evidence type="ECO:0000256" key="1">
    <source>
        <dbReference type="SAM" id="Phobius"/>
    </source>
</evidence>
<proteinExistence type="predicted"/>
<evidence type="ECO:0000313" key="2">
    <source>
        <dbReference type="EMBL" id="MBB5190864.1"/>
    </source>
</evidence>
<dbReference type="AlphaFoldDB" id="A0A840RE47"/>
<accession>A0A840RE47</accession>
<feature type="transmembrane region" description="Helical" evidence="1">
    <location>
        <begin position="184"/>
        <end position="203"/>
    </location>
</feature>
<keyword evidence="3" id="KW-1185">Reference proteome</keyword>
<dbReference type="RefSeq" id="WP_184099305.1">
    <property type="nucleotide sequence ID" value="NZ_JACHHN010000003.1"/>
</dbReference>
<name>A0A840RE47_9NEIS</name>
<reference evidence="2 3" key="1">
    <citation type="submission" date="2020-08" db="EMBL/GenBank/DDBJ databases">
        <title>Genomic Encyclopedia of Type Strains, Phase IV (KMG-IV): sequencing the most valuable type-strain genomes for metagenomic binning, comparative biology and taxonomic classification.</title>
        <authorList>
            <person name="Goeker M."/>
        </authorList>
    </citation>
    <scope>NUCLEOTIDE SEQUENCE [LARGE SCALE GENOMIC DNA]</scope>
    <source>
        <strain evidence="2 3">DSM 18233</strain>
    </source>
</reference>
<feature type="transmembrane region" description="Helical" evidence="1">
    <location>
        <begin position="9"/>
        <end position="27"/>
    </location>
</feature>
<feature type="transmembrane region" description="Helical" evidence="1">
    <location>
        <begin position="47"/>
        <end position="67"/>
    </location>
</feature>
<sequence>MAQLIDRPLIFFVVALVFMFLAALLGARFTHKERLQDDEVRADFGTVQSAALTLLALVIGFSLSMAVGRYDQRKNYEEEEANAIGTEYLRADLLAPAQAQQMRTLLKQYLEQRILYYSPLDEAALAAHNKQTAILQNSIWMAARDGTQSGPNPVTALAVAGANDVINTQGYTQAAWWNRIPAEAWALMIVLGLFCNFLVGYGAHGAKTSTRLLAIMPLTIAISLMLIADIDSPRKGLIRVVPQNLLSLASSMGK</sequence>
<comment type="caution">
    <text evidence="2">The sequence shown here is derived from an EMBL/GenBank/DDBJ whole genome shotgun (WGS) entry which is preliminary data.</text>
</comment>
<keyword evidence="1" id="KW-0472">Membrane</keyword>
<dbReference type="EMBL" id="JACHHN010000003">
    <property type="protein sequence ID" value="MBB5190864.1"/>
    <property type="molecule type" value="Genomic_DNA"/>
</dbReference>
<keyword evidence="1" id="KW-1133">Transmembrane helix</keyword>
<organism evidence="2 3">
    <name type="scientific">Silvimonas terrae</name>
    <dbReference type="NCBI Taxonomy" id="300266"/>
    <lineage>
        <taxon>Bacteria</taxon>
        <taxon>Pseudomonadati</taxon>
        <taxon>Pseudomonadota</taxon>
        <taxon>Betaproteobacteria</taxon>
        <taxon>Neisseriales</taxon>
        <taxon>Chitinibacteraceae</taxon>
        <taxon>Silvimonas</taxon>
    </lineage>
</organism>
<feature type="transmembrane region" description="Helical" evidence="1">
    <location>
        <begin position="209"/>
        <end position="228"/>
    </location>
</feature>
<gene>
    <name evidence="2" type="ORF">HNQ50_001587</name>
</gene>
<evidence type="ECO:0000313" key="3">
    <source>
        <dbReference type="Proteomes" id="UP000543030"/>
    </source>
</evidence>
<dbReference type="InterPro" id="IPR025333">
    <property type="entry name" value="DUF4239"/>
</dbReference>
<keyword evidence="1" id="KW-0812">Transmembrane</keyword>